<feature type="domain" description="ABC transporter" evidence="11">
    <location>
        <begin position="288"/>
        <end position="548"/>
    </location>
</feature>
<evidence type="ECO:0000256" key="6">
    <source>
        <dbReference type="ARBA" id="ARBA00022840"/>
    </source>
</evidence>
<dbReference type="SUPFAM" id="SSF52540">
    <property type="entry name" value="P-loop containing nucleoside triphosphate hydrolases"/>
    <property type="match status" value="2"/>
</dbReference>
<dbReference type="PANTHER" id="PTHR43553:SF24">
    <property type="entry name" value="ENERGY-COUPLING FACTOR TRANSPORTER ATP-BINDING PROTEIN ECFA1"/>
    <property type="match status" value="1"/>
</dbReference>
<evidence type="ECO:0000256" key="10">
    <source>
        <dbReference type="SAM" id="Phobius"/>
    </source>
</evidence>
<evidence type="ECO:0000313" key="13">
    <source>
        <dbReference type="Proteomes" id="UP000824151"/>
    </source>
</evidence>
<comment type="similarity">
    <text evidence="2">Belongs to the ABC transporter superfamily.</text>
</comment>
<keyword evidence="6 12" id="KW-0067">ATP-binding</keyword>
<keyword evidence="8 10" id="KW-0472">Membrane</keyword>
<dbReference type="Pfam" id="PF02361">
    <property type="entry name" value="CbiQ"/>
    <property type="match status" value="1"/>
</dbReference>
<evidence type="ECO:0000256" key="8">
    <source>
        <dbReference type="ARBA" id="ARBA00023136"/>
    </source>
</evidence>
<dbReference type="InterPro" id="IPR003593">
    <property type="entry name" value="AAA+_ATPase"/>
</dbReference>
<dbReference type="EMBL" id="DXGD01000183">
    <property type="protein sequence ID" value="HIW99492.1"/>
    <property type="molecule type" value="Genomic_DNA"/>
</dbReference>
<feature type="region of interest" description="Disordered" evidence="9">
    <location>
        <begin position="521"/>
        <end position="576"/>
    </location>
</feature>
<feature type="transmembrane region" description="Helical" evidence="10">
    <location>
        <begin position="590"/>
        <end position="620"/>
    </location>
</feature>
<keyword evidence="4 10" id="KW-0812">Transmembrane</keyword>
<dbReference type="Gene3D" id="3.40.50.300">
    <property type="entry name" value="P-loop containing nucleotide triphosphate hydrolases"/>
    <property type="match status" value="2"/>
</dbReference>
<evidence type="ECO:0000256" key="3">
    <source>
        <dbReference type="ARBA" id="ARBA00022448"/>
    </source>
</evidence>
<evidence type="ECO:0000256" key="5">
    <source>
        <dbReference type="ARBA" id="ARBA00022741"/>
    </source>
</evidence>
<reference evidence="12" key="2">
    <citation type="submission" date="2021-04" db="EMBL/GenBank/DDBJ databases">
        <authorList>
            <person name="Gilroy R."/>
        </authorList>
    </citation>
    <scope>NUCLEOTIDE SEQUENCE</scope>
    <source>
        <strain evidence="12">ChiHejej3B27-3195</strain>
    </source>
</reference>
<gene>
    <name evidence="12" type="ORF">H9871_05055</name>
</gene>
<evidence type="ECO:0000256" key="4">
    <source>
        <dbReference type="ARBA" id="ARBA00022692"/>
    </source>
</evidence>
<dbReference type="Pfam" id="PF00005">
    <property type="entry name" value="ABC_tran"/>
    <property type="match status" value="2"/>
</dbReference>
<dbReference type="GO" id="GO:0043190">
    <property type="term" value="C:ATP-binding cassette (ABC) transporter complex"/>
    <property type="evidence" value="ECO:0007669"/>
    <property type="project" value="TreeGrafter"/>
</dbReference>
<name>A0A9D1S1T6_9MICC</name>
<keyword evidence="3" id="KW-0813">Transport</keyword>
<dbReference type="InterPro" id="IPR050095">
    <property type="entry name" value="ECF_ABC_transporter_ATP-bd"/>
</dbReference>
<dbReference type="Proteomes" id="UP000824151">
    <property type="component" value="Unassembled WGS sequence"/>
</dbReference>
<dbReference type="GO" id="GO:0016887">
    <property type="term" value="F:ATP hydrolysis activity"/>
    <property type="evidence" value="ECO:0007669"/>
    <property type="project" value="InterPro"/>
</dbReference>
<dbReference type="InterPro" id="IPR017871">
    <property type="entry name" value="ABC_transporter-like_CS"/>
</dbReference>
<feature type="transmembrane region" description="Helical" evidence="10">
    <location>
        <begin position="632"/>
        <end position="651"/>
    </location>
</feature>
<dbReference type="PROSITE" id="PS50893">
    <property type="entry name" value="ABC_TRANSPORTER_2"/>
    <property type="match status" value="2"/>
</dbReference>
<feature type="transmembrane region" description="Helical" evidence="10">
    <location>
        <begin position="803"/>
        <end position="828"/>
    </location>
</feature>
<evidence type="ECO:0000256" key="7">
    <source>
        <dbReference type="ARBA" id="ARBA00022989"/>
    </source>
</evidence>
<dbReference type="CDD" id="cd16914">
    <property type="entry name" value="EcfT"/>
    <property type="match status" value="1"/>
</dbReference>
<keyword evidence="7 10" id="KW-1133">Transmembrane helix</keyword>
<proteinExistence type="inferred from homology"/>
<sequence>MTAEARARDTATRGARISARDWGYCHPGRQDPSVEGFTLDVTPGERVLLAGPSGAGKSTVLYGLAGLLDDDDGTPAGELIIDGCAPGAPGRAGVVQQDPDAQLVMASVGDDVAFAAENLGLPRDETWRRVEEALLEVGLPQSRHRDVATLSGGEKQRIGLAGMLVMRPGLLLLDEVTAHLDPEGVRRIRDAVISAANQTGATLVIVEHRIEPWIDAVDTLAVLDGTGTVAFRGPARCVHPFHGDPAVREDMARRDLWVPGIDPLAALPRWRRQESPSDARNAPEDMLLEASGLSVSHSASPALTGIDLRVFTRDAISIVGPNGVGKSTLLLTLAGLLPTHGGALRAGPGLHQPGLGRIPDDPWQWRSADLARRIGTVFQDPEHHFMHSSVWEELSAGAQLATMQSSTGSSAGTAEHAADSDTAGRVESMLEALGLSTLAGRNPYSLSGGEKRRLCLGITLIAQPRLLLLDEPSMGQDASTFQAMVQVLRDYLDSGGTIVTSTHDDFLTRGLDGVTLDVSTHQAGCTTDPEAPDSAAGRPPSAQATVPTRRPVPAGRPVPTGSGPAQPGPALPASSASSWLGRRNPLSKVAAALIITIALVCTMDWVSAAVVVVACCGLLAAAGISVGRFLRWVWPFAVGGVLMAWSTAVAGEDSGRVLLNLGYAQVSEGSLALGAALGARAFAIVLPCILLMRTTSPTGLADSLAQDLRLSSRFVLGALAGMNVMGQLSGHWHVLGRALRARGRLSDRGVVARMRLFRNRCFGILVMAIRKASRMAVSMQARGLGSGPRSWARPSVWTPADAVVIGGGTLLAIAALGTATVAGTFTLAW</sequence>
<keyword evidence="5" id="KW-0547">Nucleotide-binding</keyword>
<dbReference type="InterPro" id="IPR003339">
    <property type="entry name" value="ABC/ECF_trnsptr_transmembrane"/>
</dbReference>
<accession>A0A9D1S1T6</accession>
<comment type="subcellular location">
    <subcellularLocation>
        <location evidence="1">Membrane</location>
        <topology evidence="1">Multi-pass membrane protein</topology>
    </subcellularLocation>
</comment>
<dbReference type="GO" id="GO:0005524">
    <property type="term" value="F:ATP binding"/>
    <property type="evidence" value="ECO:0007669"/>
    <property type="project" value="UniProtKB-KW"/>
</dbReference>
<dbReference type="PROSITE" id="PS00211">
    <property type="entry name" value="ABC_TRANSPORTER_1"/>
    <property type="match status" value="2"/>
</dbReference>
<evidence type="ECO:0000313" key="12">
    <source>
        <dbReference type="EMBL" id="HIW99492.1"/>
    </source>
</evidence>
<evidence type="ECO:0000256" key="1">
    <source>
        <dbReference type="ARBA" id="ARBA00004141"/>
    </source>
</evidence>
<dbReference type="GO" id="GO:0042626">
    <property type="term" value="F:ATPase-coupled transmembrane transporter activity"/>
    <property type="evidence" value="ECO:0007669"/>
    <property type="project" value="TreeGrafter"/>
</dbReference>
<organism evidence="12 13">
    <name type="scientific">Candidatus Nesterenkonia stercoripullorum</name>
    <dbReference type="NCBI Taxonomy" id="2838701"/>
    <lineage>
        <taxon>Bacteria</taxon>
        <taxon>Bacillati</taxon>
        <taxon>Actinomycetota</taxon>
        <taxon>Actinomycetes</taxon>
        <taxon>Micrococcales</taxon>
        <taxon>Micrococcaceae</taxon>
        <taxon>Nesterenkonia</taxon>
    </lineage>
</organism>
<protein>
    <submittedName>
        <fullName evidence="12">ATP-binding cassette domain-containing protein</fullName>
    </submittedName>
</protein>
<evidence type="ECO:0000259" key="11">
    <source>
        <dbReference type="PROSITE" id="PS50893"/>
    </source>
</evidence>
<feature type="transmembrane region" description="Helical" evidence="10">
    <location>
        <begin position="671"/>
        <end position="692"/>
    </location>
</feature>
<evidence type="ECO:0000256" key="9">
    <source>
        <dbReference type="SAM" id="MobiDB-lite"/>
    </source>
</evidence>
<dbReference type="SMART" id="SM00382">
    <property type="entry name" value="AAA"/>
    <property type="match status" value="2"/>
</dbReference>
<dbReference type="PANTHER" id="PTHR43553">
    <property type="entry name" value="HEAVY METAL TRANSPORTER"/>
    <property type="match status" value="1"/>
</dbReference>
<dbReference type="InterPro" id="IPR027417">
    <property type="entry name" value="P-loop_NTPase"/>
</dbReference>
<feature type="region of interest" description="Disordered" evidence="9">
    <location>
        <begin position="402"/>
        <end position="423"/>
    </location>
</feature>
<reference evidence="12" key="1">
    <citation type="journal article" date="2021" name="PeerJ">
        <title>Extensive microbial diversity within the chicken gut microbiome revealed by metagenomics and culture.</title>
        <authorList>
            <person name="Gilroy R."/>
            <person name="Ravi A."/>
            <person name="Getino M."/>
            <person name="Pursley I."/>
            <person name="Horton D.L."/>
            <person name="Alikhan N.F."/>
            <person name="Baker D."/>
            <person name="Gharbi K."/>
            <person name="Hall N."/>
            <person name="Watson M."/>
            <person name="Adriaenssens E.M."/>
            <person name="Foster-Nyarko E."/>
            <person name="Jarju S."/>
            <person name="Secka A."/>
            <person name="Antonio M."/>
            <person name="Oren A."/>
            <person name="Chaudhuri R.R."/>
            <person name="La Ragione R."/>
            <person name="Hildebrand F."/>
            <person name="Pallen M.J."/>
        </authorList>
    </citation>
    <scope>NUCLEOTIDE SEQUENCE</scope>
    <source>
        <strain evidence="12">ChiHejej3B27-3195</strain>
    </source>
</reference>
<dbReference type="AlphaFoldDB" id="A0A9D1S1T6"/>
<feature type="domain" description="ABC transporter" evidence="11">
    <location>
        <begin position="17"/>
        <end position="250"/>
    </location>
</feature>
<feature type="compositionally biased region" description="Polar residues" evidence="9">
    <location>
        <begin position="402"/>
        <end position="412"/>
    </location>
</feature>
<dbReference type="InterPro" id="IPR003439">
    <property type="entry name" value="ABC_transporter-like_ATP-bd"/>
</dbReference>
<comment type="caution">
    <text evidence="12">The sequence shown here is derived from an EMBL/GenBank/DDBJ whole genome shotgun (WGS) entry which is preliminary data.</text>
</comment>
<evidence type="ECO:0000256" key="2">
    <source>
        <dbReference type="ARBA" id="ARBA00005417"/>
    </source>
</evidence>
<dbReference type="CDD" id="cd03225">
    <property type="entry name" value="ABC_cobalt_CbiO_domain1"/>
    <property type="match status" value="2"/>
</dbReference>
<dbReference type="InterPro" id="IPR015856">
    <property type="entry name" value="ABC_transpr_CbiO/EcfA_su"/>
</dbReference>